<reference evidence="2" key="1">
    <citation type="submission" date="2010-07" db="EMBL/GenBank/DDBJ databases">
        <title>Complete sequence of Clostridium saccharolyticum WM1.</title>
        <authorList>
            <consortium name="US DOE Joint Genome Institute"/>
            <person name="Lucas S."/>
            <person name="Copeland A."/>
            <person name="Lapidus A."/>
            <person name="Cheng J.-F."/>
            <person name="Bruce D."/>
            <person name="Goodwin L."/>
            <person name="Pitluck S."/>
            <person name="Chertkov O."/>
            <person name="Detter J.C."/>
            <person name="Han C."/>
            <person name="Tapia R."/>
            <person name="Land M."/>
            <person name="Hauser L."/>
            <person name="Chang Y.-J."/>
            <person name="Jeffries C."/>
            <person name="Kyrpides N."/>
            <person name="Ivanova N."/>
            <person name="Mikhailova N."/>
            <person name="Mouttaki H."/>
            <person name="Lin L."/>
            <person name="Zhou J."/>
            <person name="Hemme C.L."/>
            <person name="Woyke T."/>
        </authorList>
    </citation>
    <scope>NUCLEOTIDE SEQUENCE [LARGE SCALE GENOMIC DNA]</scope>
    <source>
        <strain evidence="2">WM1</strain>
    </source>
</reference>
<dbReference type="EMBL" id="CP002109">
    <property type="protein sequence ID" value="ADL03907.1"/>
    <property type="molecule type" value="Genomic_DNA"/>
</dbReference>
<dbReference type="Proteomes" id="UP000001662">
    <property type="component" value="Chromosome"/>
</dbReference>
<evidence type="ECO:0000313" key="2">
    <source>
        <dbReference type="EMBL" id="ADL03907.1"/>
    </source>
</evidence>
<dbReference type="HOGENOM" id="CLU_134284_0_0_9"/>
<dbReference type="OrthoDB" id="2047533at2"/>
<protein>
    <submittedName>
        <fullName evidence="2">Uncharacterized protein</fullName>
    </submittedName>
</protein>
<dbReference type="AlphaFoldDB" id="D9R8F5"/>
<name>D9R8F5_LACSW</name>
<keyword evidence="1" id="KW-0812">Transmembrane</keyword>
<accession>D9R8F5</accession>
<dbReference type="PaxDb" id="610130-Closa_1304"/>
<proteinExistence type="predicted"/>
<keyword evidence="1" id="KW-1133">Transmembrane helix</keyword>
<dbReference type="KEGG" id="csh:Closa_1304"/>
<evidence type="ECO:0000313" key="3">
    <source>
        <dbReference type="Proteomes" id="UP000001662"/>
    </source>
</evidence>
<keyword evidence="3" id="KW-1185">Reference proteome</keyword>
<organism evidence="2 3">
    <name type="scientific">Lacrimispora saccharolytica (strain ATCC 35040 / DSM 2544 / NRCC 2533 / WM1)</name>
    <name type="common">Clostridium saccharolyticum</name>
    <dbReference type="NCBI Taxonomy" id="610130"/>
    <lineage>
        <taxon>Bacteria</taxon>
        <taxon>Bacillati</taxon>
        <taxon>Bacillota</taxon>
        <taxon>Clostridia</taxon>
        <taxon>Lachnospirales</taxon>
        <taxon>Lachnospiraceae</taxon>
        <taxon>Lacrimispora</taxon>
    </lineage>
</organism>
<dbReference type="STRING" id="610130.Closa_1304"/>
<gene>
    <name evidence="2" type="ordered locus">Closa_1304</name>
</gene>
<feature type="transmembrane region" description="Helical" evidence="1">
    <location>
        <begin position="12"/>
        <end position="34"/>
    </location>
</feature>
<dbReference type="RefSeq" id="WP_013272002.1">
    <property type="nucleotide sequence ID" value="NC_014376.1"/>
</dbReference>
<dbReference type="eggNOG" id="ENOG5033CAX">
    <property type="taxonomic scope" value="Bacteria"/>
</dbReference>
<keyword evidence="1" id="KW-0472">Membrane</keyword>
<sequence length="164" mass="18638">MAKQERAYKANIGTPSLILIFIVMCLITFGMLSLSAAKSEWNLAERNAAAVTEYYRADGEGEAFYQMVSEQAEQVREISLDPEEQKQLLARSLKGAYHPEDETVTVQIPMERSQALSIELVLQSEGREKIRISRWKVIQTEDYEIDDSMPVWTGGEMKEQETGK</sequence>
<evidence type="ECO:0000256" key="1">
    <source>
        <dbReference type="SAM" id="Phobius"/>
    </source>
</evidence>